<dbReference type="RefSeq" id="XP_001427697.1">
    <property type="nucleotide sequence ID" value="XM_001427660.1"/>
</dbReference>
<dbReference type="PANTHER" id="PTHR31652">
    <property type="entry name" value="LIMR FAMILY PROTEIN DDB_G0283707-RELATED"/>
    <property type="match status" value="1"/>
</dbReference>
<organism evidence="5 6">
    <name type="scientific">Paramecium tetraurelia</name>
    <dbReference type="NCBI Taxonomy" id="5888"/>
    <lineage>
        <taxon>Eukaryota</taxon>
        <taxon>Sar</taxon>
        <taxon>Alveolata</taxon>
        <taxon>Ciliophora</taxon>
        <taxon>Intramacronucleata</taxon>
        <taxon>Oligohymenophorea</taxon>
        <taxon>Peniculida</taxon>
        <taxon>Parameciidae</taxon>
        <taxon>Paramecium</taxon>
    </lineage>
</organism>
<evidence type="ECO:0000313" key="6">
    <source>
        <dbReference type="Proteomes" id="UP000000600"/>
    </source>
</evidence>
<dbReference type="GeneID" id="5013484"/>
<evidence type="ECO:0000256" key="4">
    <source>
        <dbReference type="ARBA" id="ARBA00023136"/>
    </source>
</evidence>
<protein>
    <submittedName>
        <fullName evidence="5">Uncharacterized protein</fullName>
    </submittedName>
</protein>
<keyword evidence="4" id="KW-0472">Membrane</keyword>
<dbReference type="GO" id="GO:0016020">
    <property type="term" value="C:membrane"/>
    <property type="evidence" value="ECO:0007669"/>
    <property type="project" value="UniProtKB-SubCell"/>
</dbReference>
<name>A0BP32_PARTE</name>
<evidence type="ECO:0000256" key="1">
    <source>
        <dbReference type="ARBA" id="ARBA00004141"/>
    </source>
</evidence>
<evidence type="ECO:0000256" key="3">
    <source>
        <dbReference type="ARBA" id="ARBA00022989"/>
    </source>
</evidence>
<dbReference type="AlphaFoldDB" id="A0BP32"/>
<dbReference type="PANTHER" id="PTHR31652:SF0">
    <property type="entry name" value="LIMR FAMILY PROTEIN DDB_G0283707-RELATED"/>
    <property type="match status" value="1"/>
</dbReference>
<sequence>MRLYYFFSDQRKGWIEYVNQLKVLPMYLYQDNTRIGTLELELQELLSERVIRREFLKVFSVKDCYPILSWSLNLTLGLVDSGPVNVTRIKLQDHFGIQLPNPDYCTCEPLPAEWMTILNQKKDVEQSRFERQMTAQTLKRVSTAHAKLQKSKFEGSSVQQEMESFNDSTKELYSQLNLKKEIQLYEVDEDERKQKKRRHFQQYDL</sequence>
<dbReference type="KEGG" id="ptm:GSPATT00005048001"/>
<keyword evidence="6" id="KW-1185">Reference proteome</keyword>
<accession>A0BP32</accession>
<comment type="subcellular location">
    <subcellularLocation>
        <location evidence="1">Membrane</location>
        <topology evidence="1">Multi-pass membrane protein</topology>
    </subcellularLocation>
</comment>
<keyword evidence="3" id="KW-1133">Transmembrane helix</keyword>
<reference evidence="5 6" key="1">
    <citation type="journal article" date="2006" name="Nature">
        <title>Global trends of whole-genome duplications revealed by the ciliate Paramecium tetraurelia.</title>
        <authorList>
            <consortium name="Genoscope"/>
            <person name="Aury J.-M."/>
            <person name="Jaillon O."/>
            <person name="Duret L."/>
            <person name="Noel B."/>
            <person name="Jubin C."/>
            <person name="Porcel B.M."/>
            <person name="Segurens B."/>
            <person name="Daubin V."/>
            <person name="Anthouard V."/>
            <person name="Aiach N."/>
            <person name="Arnaiz O."/>
            <person name="Billaut A."/>
            <person name="Beisson J."/>
            <person name="Blanc I."/>
            <person name="Bouhouche K."/>
            <person name="Camara F."/>
            <person name="Duharcourt S."/>
            <person name="Guigo R."/>
            <person name="Gogendeau D."/>
            <person name="Katinka M."/>
            <person name="Keller A.-M."/>
            <person name="Kissmehl R."/>
            <person name="Klotz C."/>
            <person name="Koll F."/>
            <person name="Le Moue A."/>
            <person name="Lepere C."/>
            <person name="Malinsky S."/>
            <person name="Nowacki M."/>
            <person name="Nowak J.K."/>
            <person name="Plattner H."/>
            <person name="Poulain J."/>
            <person name="Ruiz F."/>
            <person name="Serrano V."/>
            <person name="Zagulski M."/>
            <person name="Dessen P."/>
            <person name="Betermier M."/>
            <person name="Weissenbach J."/>
            <person name="Scarpelli C."/>
            <person name="Schachter V."/>
            <person name="Sperling L."/>
            <person name="Meyer E."/>
            <person name="Cohen J."/>
            <person name="Wincker P."/>
        </authorList>
    </citation>
    <scope>NUCLEOTIDE SEQUENCE [LARGE SCALE GENOMIC DNA]</scope>
    <source>
        <strain evidence="5 6">Stock d4-2</strain>
    </source>
</reference>
<evidence type="ECO:0000313" key="5">
    <source>
        <dbReference type="EMBL" id="CAK60299.1"/>
    </source>
</evidence>
<dbReference type="Proteomes" id="UP000000600">
    <property type="component" value="Unassembled WGS sequence"/>
</dbReference>
<evidence type="ECO:0000256" key="2">
    <source>
        <dbReference type="ARBA" id="ARBA00022692"/>
    </source>
</evidence>
<proteinExistence type="predicted"/>
<gene>
    <name evidence="5" type="ORF">GSPATT00005048001</name>
</gene>
<dbReference type="InParanoid" id="A0BP32"/>
<keyword evidence="2" id="KW-0812">Transmembrane</keyword>
<dbReference type="EMBL" id="CT868008">
    <property type="protein sequence ID" value="CAK60299.1"/>
    <property type="molecule type" value="Genomic_DNA"/>
</dbReference>
<dbReference type="HOGENOM" id="CLU_1339761_0_0_1"/>